<evidence type="ECO:0000256" key="1">
    <source>
        <dbReference type="SAM" id="MobiDB-lite"/>
    </source>
</evidence>
<keyword evidence="3" id="KW-1185">Reference proteome</keyword>
<dbReference type="InParanoid" id="A0A0H2S5T8"/>
<gene>
    <name evidence="2" type="ORF">SCHPADRAFT_885193</name>
</gene>
<reference evidence="2 3" key="1">
    <citation type="submission" date="2015-04" db="EMBL/GenBank/DDBJ databases">
        <title>Complete genome sequence of Schizopora paradoxa KUC8140, a cosmopolitan wood degrader in East Asia.</title>
        <authorList>
            <consortium name="DOE Joint Genome Institute"/>
            <person name="Min B."/>
            <person name="Park H."/>
            <person name="Jang Y."/>
            <person name="Kim J.-J."/>
            <person name="Kim K.H."/>
            <person name="Pangilinan J."/>
            <person name="Lipzen A."/>
            <person name="Riley R."/>
            <person name="Grigoriev I.V."/>
            <person name="Spatafora J.W."/>
            <person name="Choi I.-G."/>
        </authorList>
    </citation>
    <scope>NUCLEOTIDE SEQUENCE [LARGE SCALE GENOMIC DNA]</scope>
    <source>
        <strain evidence="2 3">KUC8140</strain>
    </source>
</reference>
<evidence type="ECO:0000313" key="3">
    <source>
        <dbReference type="Proteomes" id="UP000053477"/>
    </source>
</evidence>
<dbReference type="AlphaFoldDB" id="A0A0H2S5T8"/>
<dbReference type="Proteomes" id="UP000053477">
    <property type="component" value="Unassembled WGS sequence"/>
</dbReference>
<accession>A0A0H2S5T8</accession>
<proteinExistence type="predicted"/>
<feature type="compositionally biased region" description="Low complexity" evidence="1">
    <location>
        <begin position="41"/>
        <end position="57"/>
    </location>
</feature>
<name>A0A0H2S5T8_9AGAM</name>
<dbReference type="OrthoDB" id="3056461at2759"/>
<evidence type="ECO:0000313" key="2">
    <source>
        <dbReference type="EMBL" id="KLO19577.1"/>
    </source>
</evidence>
<organism evidence="2 3">
    <name type="scientific">Schizopora paradoxa</name>
    <dbReference type="NCBI Taxonomy" id="27342"/>
    <lineage>
        <taxon>Eukaryota</taxon>
        <taxon>Fungi</taxon>
        <taxon>Dikarya</taxon>
        <taxon>Basidiomycota</taxon>
        <taxon>Agaricomycotina</taxon>
        <taxon>Agaricomycetes</taxon>
        <taxon>Hymenochaetales</taxon>
        <taxon>Schizoporaceae</taxon>
        <taxon>Schizopora</taxon>
    </lineage>
</organism>
<dbReference type="EMBL" id="KQ085885">
    <property type="protein sequence ID" value="KLO19577.1"/>
    <property type="molecule type" value="Genomic_DNA"/>
</dbReference>
<sequence>MANHENAPAGKRQRIKGPAQTQVPPPSYQTQPGNPAGGVGNPPAGTGNPAGTLPAGTSDPASNAPAAGGTSNLNAGEVAKKVVKVKANDHHVRATEWPEGYRPTKNSVELILRYLGQAFYQDAIPPAANADDIVEYNTRFTSEAELNRSIQAEFVNHGAYINEALVKVQEAEAKLREVSNVKYSTIATNCAMLSDDHKLLIFELLAAAGLRRFAPDVHGSHFSMYNITHERVALHAFRIIAAAGGLAFMGCDIFLSTQGGVIARMYRNFQFSRIKEIILREARSPGAVAAGTEMSVSGKRCKTTALKRKKHLVGEAFQPHTVHMVEDAGAVSDEEPPPKNVTMEAVQQAMAGVSPVLPANDPRAYIICEKEGRNPKVTVFVRDVDAERRAVELRASNSRAGKMTHLFDRVERLRQVKVGGPAPKSKRTKLPVGVPLDYYDPVFFNGLTIRERNDIANAAKFKIGLPKAELCVRSKWGKWKGLDYETFMNLHGNEQLELYDIPTRADMRRLAEYEELEKKLIAQLEELDMIEEEIDPEANDDMELVTQ</sequence>
<feature type="region of interest" description="Disordered" evidence="1">
    <location>
        <begin position="1"/>
        <end position="73"/>
    </location>
</feature>
<dbReference type="STRING" id="27342.A0A0H2S5T8"/>
<protein>
    <submittedName>
        <fullName evidence="2">Uncharacterized protein</fullName>
    </submittedName>
</protein>